<organism evidence="9 10">
    <name type="scientific">Acidithiobacillus thiooxidans</name>
    <name type="common">Thiobacillus thiooxidans</name>
    <dbReference type="NCBI Taxonomy" id="930"/>
    <lineage>
        <taxon>Bacteria</taxon>
        <taxon>Pseudomonadati</taxon>
        <taxon>Pseudomonadota</taxon>
        <taxon>Acidithiobacillia</taxon>
        <taxon>Acidithiobacillales</taxon>
        <taxon>Acidithiobacillaceae</taxon>
        <taxon>Acidithiobacillus</taxon>
    </lineage>
</organism>
<dbReference type="InterPro" id="IPR002716">
    <property type="entry name" value="PIN_dom"/>
</dbReference>
<feature type="domain" description="PIN" evidence="8">
    <location>
        <begin position="5"/>
        <end position="131"/>
    </location>
</feature>
<evidence type="ECO:0000256" key="6">
    <source>
        <dbReference type="ARBA" id="ARBA00022842"/>
    </source>
</evidence>
<evidence type="ECO:0000256" key="7">
    <source>
        <dbReference type="ARBA" id="ARBA00038093"/>
    </source>
</evidence>
<evidence type="ECO:0000256" key="4">
    <source>
        <dbReference type="ARBA" id="ARBA00022723"/>
    </source>
</evidence>
<evidence type="ECO:0000256" key="2">
    <source>
        <dbReference type="ARBA" id="ARBA00022649"/>
    </source>
</evidence>
<keyword evidence="6" id="KW-0460">Magnesium</keyword>
<comment type="similarity">
    <text evidence="7">Belongs to the PINc/VapC protein family.</text>
</comment>
<dbReference type="PANTHER" id="PTHR33653:SF1">
    <property type="entry name" value="RIBONUCLEASE VAPC2"/>
    <property type="match status" value="1"/>
</dbReference>
<comment type="caution">
    <text evidence="9">The sequence shown here is derived from an EMBL/GenBank/DDBJ whole genome shotgun (WGS) entry which is preliminary data.</text>
</comment>
<comment type="cofactor">
    <cofactor evidence="1">
        <name>Mg(2+)</name>
        <dbReference type="ChEBI" id="CHEBI:18420"/>
    </cofactor>
</comment>
<dbReference type="GO" id="GO:0016787">
    <property type="term" value="F:hydrolase activity"/>
    <property type="evidence" value="ECO:0007669"/>
    <property type="project" value="UniProtKB-KW"/>
</dbReference>
<dbReference type="GO" id="GO:0004518">
    <property type="term" value="F:nuclease activity"/>
    <property type="evidence" value="ECO:0007669"/>
    <property type="project" value="UniProtKB-KW"/>
</dbReference>
<evidence type="ECO:0000313" key="10">
    <source>
        <dbReference type="Proteomes" id="UP000094893"/>
    </source>
</evidence>
<dbReference type="SUPFAM" id="SSF88723">
    <property type="entry name" value="PIN domain-like"/>
    <property type="match status" value="1"/>
</dbReference>
<dbReference type="Proteomes" id="UP000094893">
    <property type="component" value="Unassembled WGS sequence"/>
</dbReference>
<evidence type="ECO:0000256" key="3">
    <source>
        <dbReference type="ARBA" id="ARBA00022722"/>
    </source>
</evidence>
<dbReference type="Gene3D" id="3.40.50.1010">
    <property type="entry name" value="5'-nuclease"/>
    <property type="match status" value="1"/>
</dbReference>
<evidence type="ECO:0000256" key="1">
    <source>
        <dbReference type="ARBA" id="ARBA00001946"/>
    </source>
</evidence>
<name>A0A1C2IMX5_ACITH</name>
<dbReference type="AlphaFoldDB" id="A0A1C2IMX5"/>
<evidence type="ECO:0000259" key="8">
    <source>
        <dbReference type="Pfam" id="PF01850"/>
    </source>
</evidence>
<accession>A0A1C2IMX5</accession>
<sequence>MTDFLLDTDVISMLSPSRNTASEMFLAWLEQMDSEDRLFLSVVTIHEIEKGIALLESKGATAKASGLRIWLSGLVSTYEDKIIGFDVTAAALSGQLEARAIAAGHHPGMADAIIAGIAKARDLLVVTRNTRHFLPFGVGVISPDEAAAS</sequence>
<dbReference type="Pfam" id="PF01850">
    <property type="entry name" value="PIN"/>
    <property type="match status" value="1"/>
</dbReference>
<reference evidence="9 10" key="1">
    <citation type="journal article" date="2016" name="Int. J. Mol. Sci.">
        <title>Comparative genomics of the extreme acidophile Acidithiobacillus thiooxidans reveals intraspecific divergence and niche adaptation.</title>
        <authorList>
            <person name="Zhang X."/>
            <person name="Feng X."/>
            <person name="Tao J."/>
            <person name="Ma L."/>
            <person name="Xiao Y."/>
            <person name="Liang Y."/>
            <person name="Liu X."/>
            <person name="Yin H."/>
        </authorList>
    </citation>
    <scope>NUCLEOTIDE SEQUENCE [LARGE SCALE GENOMIC DNA]</scope>
    <source>
        <strain evidence="9 10">A02</strain>
    </source>
</reference>
<dbReference type="InterPro" id="IPR050556">
    <property type="entry name" value="Type_II_TA_system_RNase"/>
</dbReference>
<keyword evidence="2" id="KW-1277">Toxin-antitoxin system</keyword>
<protein>
    <submittedName>
        <fullName evidence="9">Twitching motility protein PilT</fullName>
    </submittedName>
</protein>
<dbReference type="PANTHER" id="PTHR33653">
    <property type="entry name" value="RIBONUCLEASE VAPC2"/>
    <property type="match status" value="1"/>
</dbReference>
<dbReference type="InterPro" id="IPR029060">
    <property type="entry name" value="PIN-like_dom_sf"/>
</dbReference>
<keyword evidence="3" id="KW-0540">Nuclease</keyword>
<dbReference type="GO" id="GO:0046872">
    <property type="term" value="F:metal ion binding"/>
    <property type="evidence" value="ECO:0007669"/>
    <property type="project" value="UniProtKB-KW"/>
</dbReference>
<evidence type="ECO:0000256" key="5">
    <source>
        <dbReference type="ARBA" id="ARBA00022801"/>
    </source>
</evidence>
<gene>
    <name evidence="9" type="ORF">A6P07_00350</name>
</gene>
<keyword evidence="4" id="KW-0479">Metal-binding</keyword>
<proteinExistence type="inferred from homology"/>
<dbReference type="CDD" id="cd18746">
    <property type="entry name" value="PIN_VapC4-5_FitB-like"/>
    <property type="match status" value="1"/>
</dbReference>
<dbReference type="EMBL" id="LWSA01000005">
    <property type="protein sequence ID" value="OCX77318.1"/>
    <property type="molecule type" value="Genomic_DNA"/>
</dbReference>
<keyword evidence="5" id="KW-0378">Hydrolase</keyword>
<evidence type="ECO:0000313" key="9">
    <source>
        <dbReference type="EMBL" id="OCX77318.1"/>
    </source>
</evidence>